<dbReference type="Proteomes" id="UP000257200">
    <property type="component" value="Unplaced"/>
</dbReference>
<dbReference type="AlphaFoldDB" id="A0A3Q1GX43"/>
<proteinExistence type="predicted"/>
<dbReference type="InParanoid" id="A0A3Q1GX43"/>
<evidence type="ECO:0000256" key="1">
    <source>
        <dbReference type="SAM" id="Phobius"/>
    </source>
</evidence>
<keyword evidence="1" id="KW-1133">Transmembrane helix</keyword>
<evidence type="ECO:0000313" key="3">
    <source>
        <dbReference type="Proteomes" id="UP000257200"/>
    </source>
</evidence>
<dbReference type="PANTHER" id="PTHR13524:SF2">
    <property type="entry name" value="MYOTUBULARIN-RELATED PROTEIN 14"/>
    <property type="match status" value="1"/>
</dbReference>
<name>A0A3Q1GX43_9TELE</name>
<organism evidence="2 3">
    <name type="scientific">Acanthochromis polyacanthus</name>
    <name type="common">spiny chromis</name>
    <dbReference type="NCBI Taxonomy" id="80966"/>
    <lineage>
        <taxon>Eukaryota</taxon>
        <taxon>Metazoa</taxon>
        <taxon>Chordata</taxon>
        <taxon>Craniata</taxon>
        <taxon>Vertebrata</taxon>
        <taxon>Euteleostomi</taxon>
        <taxon>Actinopterygii</taxon>
        <taxon>Neopterygii</taxon>
        <taxon>Teleostei</taxon>
        <taxon>Neoteleostei</taxon>
        <taxon>Acanthomorphata</taxon>
        <taxon>Ovalentaria</taxon>
        <taxon>Pomacentridae</taxon>
        <taxon>Acanthochromis</taxon>
    </lineage>
</organism>
<sequence>GRGAMMAASPSAAGGFTAYGLSVRKSEEIADLIDLFSKTQYRAKEVTPRVEAIEKRCLELFARDYKYSVIHNINGEVCGHYPRQIVFLEYECTDVERDRYFCTAQSIPSFSDTKSMPLGYQLLLLFVCVSLLTMLTLRWCTEQRAASISSLKACRQRRNEVTLLSHEVTLKLEIGSNTP</sequence>
<keyword evidence="1" id="KW-0472">Membrane</keyword>
<keyword evidence="1" id="KW-0812">Transmembrane</keyword>
<dbReference type="STRING" id="80966.ENSAPOP00000031987"/>
<reference evidence="2" key="1">
    <citation type="submission" date="2025-08" db="UniProtKB">
        <authorList>
            <consortium name="Ensembl"/>
        </authorList>
    </citation>
    <scope>IDENTIFICATION</scope>
</reference>
<dbReference type="Ensembl" id="ENSAPOT00000033662.1">
    <property type="protein sequence ID" value="ENSAPOP00000031987.1"/>
    <property type="gene ID" value="ENSAPOG00000019596.1"/>
</dbReference>
<dbReference type="InterPro" id="IPR039802">
    <property type="entry name" value="MTMR14"/>
</dbReference>
<keyword evidence="3" id="KW-1185">Reference proteome</keyword>
<dbReference type="PANTHER" id="PTHR13524">
    <property type="entry name" value="MYOTUBULARIN-RELATED"/>
    <property type="match status" value="1"/>
</dbReference>
<dbReference type="GeneTree" id="ENSGT00390000018852"/>
<reference evidence="2" key="2">
    <citation type="submission" date="2025-09" db="UniProtKB">
        <authorList>
            <consortium name="Ensembl"/>
        </authorList>
    </citation>
    <scope>IDENTIFICATION</scope>
</reference>
<evidence type="ECO:0000313" key="2">
    <source>
        <dbReference type="Ensembl" id="ENSAPOP00000031987.1"/>
    </source>
</evidence>
<dbReference type="GO" id="GO:0004438">
    <property type="term" value="F:phosphatidylinositol-3-phosphate phosphatase activity"/>
    <property type="evidence" value="ECO:0007669"/>
    <property type="project" value="InterPro"/>
</dbReference>
<accession>A0A3Q1GX43</accession>
<feature type="transmembrane region" description="Helical" evidence="1">
    <location>
        <begin position="118"/>
        <end position="137"/>
    </location>
</feature>
<protein>
    <submittedName>
        <fullName evidence="2">Uncharacterized protein</fullName>
    </submittedName>
</protein>